<gene>
    <name evidence="5" type="primary">LOC108560613</name>
</gene>
<evidence type="ECO:0000256" key="2">
    <source>
        <dbReference type="PROSITE-ProRule" id="PRU00124"/>
    </source>
</evidence>
<dbReference type="SMART" id="SM00192">
    <property type="entry name" value="LDLa"/>
    <property type="match status" value="1"/>
</dbReference>
<evidence type="ECO:0000313" key="5">
    <source>
        <dbReference type="RefSeq" id="XP_017773726.1"/>
    </source>
</evidence>
<name>A0ABM1MGM6_NICVS</name>
<feature type="chain" id="PRO_5046253340" evidence="3">
    <location>
        <begin position="22"/>
        <end position="66"/>
    </location>
</feature>
<dbReference type="Pfam" id="PF00057">
    <property type="entry name" value="Ldl_recept_a"/>
    <property type="match status" value="1"/>
</dbReference>
<organism evidence="4 5">
    <name type="scientific">Nicrophorus vespilloides</name>
    <name type="common">Boreal carrion beetle</name>
    <dbReference type="NCBI Taxonomy" id="110193"/>
    <lineage>
        <taxon>Eukaryota</taxon>
        <taxon>Metazoa</taxon>
        <taxon>Ecdysozoa</taxon>
        <taxon>Arthropoda</taxon>
        <taxon>Hexapoda</taxon>
        <taxon>Insecta</taxon>
        <taxon>Pterygota</taxon>
        <taxon>Neoptera</taxon>
        <taxon>Endopterygota</taxon>
        <taxon>Coleoptera</taxon>
        <taxon>Polyphaga</taxon>
        <taxon>Staphyliniformia</taxon>
        <taxon>Silphidae</taxon>
        <taxon>Nicrophorinae</taxon>
        <taxon>Nicrophorus</taxon>
    </lineage>
</organism>
<keyword evidence="4" id="KW-1185">Reference proteome</keyword>
<dbReference type="InterPro" id="IPR036055">
    <property type="entry name" value="LDL_receptor-like_sf"/>
</dbReference>
<feature type="signal peptide" evidence="3">
    <location>
        <begin position="1"/>
        <end position="21"/>
    </location>
</feature>
<dbReference type="InterPro" id="IPR023415">
    <property type="entry name" value="LDLR_class-A_CS"/>
</dbReference>
<proteinExistence type="predicted"/>
<keyword evidence="3" id="KW-0732">Signal</keyword>
<dbReference type="SUPFAM" id="SSF57424">
    <property type="entry name" value="LDL receptor-like module"/>
    <property type="match status" value="1"/>
</dbReference>
<keyword evidence="1 2" id="KW-1015">Disulfide bond</keyword>
<reference evidence="5" key="1">
    <citation type="submission" date="2025-08" db="UniProtKB">
        <authorList>
            <consortium name="RefSeq"/>
        </authorList>
    </citation>
    <scope>IDENTIFICATION</scope>
    <source>
        <tissue evidence="5">Whole Larva</tissue>
    </source>
</reference>
<evidence type="ECO:0000313" key="4">
    <source>
        <dbReference type="Proteomes" id="UP000695000"/>
    </source>
</evidence>
<accession>A0ABM1MGM6</accession>
<dbReference type="PROSITE" id="PS01209">
    <property type="entry name" value="LDLRA_1"/>
    <property type="match status" value="1"/>
</dbReference>
<dbReference type="Gene3D" id="4.10.400.10">
    <property type="entry name" value="Low-density Lipoprotein Receptor"/>
    <property type="match status" value="1"/>
</dbReference>
<feature type="non-terminal residue" evidence="5">
    <location>
        <position position="66"/>
    </location>
</feature>
<evidence type="ECO:0000256" key="1">
    <source>
        <dbReference type="ARBA" id="ARBA00023157"/>
    </source>
</evidence>
<dbReference type="Proteomes" id="UP000695000">
    <property type="component" value="Unplaced"/>
</dbReference>
<protein>
    <submittedName>
        <fullName evidence="5">Low-density lipoprotein receptor-related protein 12-like</fullName>
    </submittedName>
</protein>
<dbReference type="GeneID" id="108560613"/>
<dbReference type="CDD" id="cd00112">
    <property type="entry name" value="LDLa"/>
    <property type="match status" value="1"/>
</dbReference>
<feature type="disulfide bond" evidence="2">
    <location>
        <begin position="30"/>
        <end position="42"/>
    </location>
</feature>
<feature type="disulfide bond" evidence="2">
    <location>
        <begin position="37"/>
        <end position="55"/>
    </location>
</feature>
<evidence type="ECO:0000256" key="3">
    <source>
        <dbReference type="SAM" id="SignalP"/>
    </source>
</evidence>
<dbReference type="RefSeq" id="XP_017773726.1">
    <property type="nucleotide sequence ID" value="XM_017918237.1"/>
</dbReference>
<dbReference type="InterPro" id="IPR002172">
    <property type="entry name" value="LDrepeatLR_classA_rpt"/>
</dbReference>
<dbReference type="PROSITE" id="PS50068">
    <property type="entry name" value="LDLRA_2"/>
    <property type="match status" value="1"/>
</dbReference>
<sequence>MRDSNRRALGFLLTMLTTSLAASPSPPNGCKLSEFRCENRKCVPLTRFCNNANDCGDSSDEPRYCT</sequence>
<comment type="caution">
    <text evidence="2">Lacks conserved residue(s) required for the propagation of feature annotation.</text>
</comment>